<dbReference type="AlphaFoldDB" id="A0A1P8K909"/>
<proteinExistence type="predicted"/>
<evidence type="ECO:0000313" key="5">
    <source>
        <dbReference type="EMBL" id="APW42479.1"/>
    </source>
</evidence>
<evidence type="ECO:0000256" key="3">
    <source>
        <dbReference type="SAM" id="Phobius"/>
    </source>
</evidence>
<keyword evidence="3" id="KW-0472">Membrane</keyword>
<evidence type="ECO:0000256" key="1">
    <source>
        <dbReference type="ARBA" id="ARBA00023224"/>
    </source>
</evidence>
<gene>
    <name evidence="5" type="ORF">RS694_07985</name>
</gene>
<dbReference type="SUPFAM" id="SSF58104">
    <property type="entry name" value="Methyl-accepting chemotaxis protein (MCP) signaling domain"/>
    <property type="match status" value="1"/>
</dbReference>
<dbReference type="GO" id="GO:0007165">
    <property type="term" value="P:signal transduction"/>
    <property type="evidence" value="ECO:0007669"/>
    <property type="project" value="UniProtKB-KW"/>
</dbReference>
<dbReference type="PANTHER" id="PTHR32089">
    <property type="entry name" value="METHYL-ACCEPTING CHEMOTAXIS PROTEIN MCPB"/>
    <property type="match status" value="1"/>
</dbReference>
<name>A0A1P8K909_9BURK</name>
<dbReference type="PROSITE" id="PS50111">
    <property type="entry name" value="CHEMOTAXIS_TRANSDUC_2"/>
    <property type="match status" value="1"/>
</dbReference>
<accession>A0A1P8K909</accession>
<dbReference type="RefSeq" id="WP_029708700.1">
    <property type="nucleotide sequence ID" value="NZ_CP019239.1"/>
</dbReference>
<keyword evidence="6" id="KW-1185">Reference proteome</keyword>
<dbReference type="KEGG" id="rsb:RS694_07985"/>
<evidence type="ECO:0000259" key="4">
    <source>
        <dbReference type="PROSITE" id="PS50111"/>
    </source>
</evidence>
<dbReference type="Gene3D" id="1.10.287.950">
    <property type="entry name" value="Methyl-accepting chemotaxis protein"/>
    <property type="match status" value="1"/>
</dbReference>
<keyword evidence="1 2" id="KW-0807">Transducer</keyword>
<dbReference type="Pfam" id="PF00015">
    <property type="entry name" value="MCPsignal"/>
    <property type="match status" value="1"/>
</dbReference>
<evidence type="ECO:0000256" key="2">
    <source>
        <dbReference type="PROSITE-ProRule" id="PRU00284"/>
    </source>
</evidence>
<organism evidence="5 6">
    <name type="scientific">Rhodoferax saidenbachensis</name>
    <dbReference type="NCBI Taxonomy" id="1484693"/>
    <lineage>
        <taxon>Bacteria</taxon>
        <taxon>Pseudomonadati</taxon>
        <taxon>Pseudomonadota</taxon>
        <taxon>Betaproteobacteria</taxon>
        <taxon>Burkholderiales</taxon>
        <taxon>Comamonadaceae</taxon>
        <taxon>Rhodoferax</taxon>
    </lineage>
</organism>
<keyword evidence="3" id="KW-1133">Transmembrane helix</keyword>
<dbReference type="STRING" id="1484693.RS694_07985"/>
<keyword evidence="3" id="KW-0812">Transmembrane</keyword>
<reference evidence="5 6" key="1">
    <citation type="submission" date="2017-01" db="EMBL/GenBank/DDBJ databases">
        <authorList>
            <person name="Mah S.A."/>
            <person name="Swanson W.J."/>
            <person name="Moy G.W."/>
            <person name="Vacquier V.D."/>
        </authorList>
    </citation>
    <scope>NUCLEOTIDE SEQUENCE [LARGE SCALE GENOMIC DNA]</scope>
    <source>
        <strain evidence="5 6">DSM 22694</strain>
    </source>
</reference>
<evidence type="ECO:0000313" key="6">
    <source>
        <dbReference type="Proteomes" id="UP000186110"/>
    </source>
</evidence>
<feature type="domain" description="Methyl-accepting transducer" evidence="4">
    <location>
        <begin position="145"/>
        <end position="239"/>
    </location>
</feature>
<feature type="transmembrane region" description="Helical" evidence="3">
    <location>
        <begin position="6"/>
        <end position="23"/>
    </location>
</feature>
<dbReference type="InterPro" id="IPR004089">
    <property type="entry name" value="MCPsignal_dom"/>
</dbReference>
<sequence>MLELVSHLLIGVALGLVLPMLHIRKLRRLQDVLTEEKASSQGIRAQQQSVIDELKKSSESAREALEEGLKRAHADHDKKAATTLILQRAEEQSIALKSKVLVNTTELAAEIDALLGLVKTFERWHADMSLLVTHNRALHARNDDLASIVKQVVIVALNASIEAARAGEQGRGFAVVANEMRTLANRADGLAKDYRKSLFESDLVTTATFQDLQAGGKMITGAVIGLSRINKKSHDMATV</sequence>
<dbReference type="eggNOG" id="COG0840">
    <property type="taxonomic scope" value="Bacteria"/>
</dbReference>
<dbReference type="Proteomes" id="UP000186110">
    <property type="component" value="Chromosome"/>
</dbReference>
<dbReference type="PANTHER" id="PTHR32089:SF112">
    <property type="entry name" value="LYSOZYME-LIKE PROTEIN-RELATED"/>
    <property type="match status" value="1"/>
</dbReference>
<protein>
    <recommendedName>
        <fullName evidence="4">Methyl-accepting transducer domain-containing protein</fullName>
    </recommendedName>
</protein>
<dbReference type="GO" id="GO:0016020">
    <property type="term" value="C:membrane"/>
    <property type="evidence" value="ECO:0007669"/>
    <property type="project" value="InterPro"/>
</dbReference>
<dbReference type="EMBL" id="CP019239">
    <property type="protein sequence ID" value="APW42479.1"/>
    <property type="molecule type" value="Genomic_DNA"/>
</dbReference>